<sequence>MSSPVAVIATITAAPQHREAVEAALRIAVPLVRKEAGCEQYTLHRDLAQPDNFVMVERWSDEAALTQHVQAPAFLALAKALEGRAALSVTKLEPLV</sequence>
<dbReference type="GO" id="GO:0004497">
    <property type="term" value="F:monooxygenase activity"/>
    <property type="evidence" value="ECO:0007669"/>
    <property type="project" value="UniProtKB-KW"/>
</dbReference>
<dbReference type="EMBL" id="NMRN01000086">
    <property type="protein sequence ID" value="PAS91438.1"/>
    <property type="molecule type" value="Genomic_DNA"/>
</dbReference>
<organism evidence="3 4">
    <name type="scientific">Candidatus Dactylopiibacterium carminicum</name>
    <dbReference type="NCBI Taxonomy" id="857335"/>
    <lineage>
        <taxon>Bacteria</taxon>
        <taxon>Pseudomonadati</taxon>
        <taxon>Pseudomonadota</taxon>
        <taxon>Betaproteobacteria</taxon>
        <taxon>Rhodocyclales</taxon>
        <taxon>Rhodocyclaceae</taxon>
        <taxon>Candidatus Dactylopiibacterium</taxon>
    </lineage>
</organism>
<accession>A0A272EMT3</accession>
<evidence type="ECO:0000259" key="1">
    <source>
        <dbReference type="PROSITE" id="PS51725"/>
    </source>
</evidence>
<dbReference type="RefSeq" id="WP_095525920.1">
    <property type="nucleotide sequence ID" value="NZ_MDUX01000084.1"/>
</dbReference>
<name>A0A272EMT3_9RHOO</name>
<evidence type="ECO:0000313" key="4">
    <source>
        <dbReference type="Proteomes" id="UP000216107"/>
    </source>
</evidence>
<gene>
    <name evidence="2" type="ORF">BGI27_16535</name>
    <name evidence="3" type="ORF">CGU29_16490</name>
</gene>
<dbReference type="EMBL" id="MDUX01000084">
    <property type="protein sequence ID" value="KAF7597848.1"/>
    <property type="molecule type" value="Genomic_DNA"/>
</dbReference>
<protein>
    <submittedName>
        <fullName evidence="3">Antibiotic biosynthesis monooxygenase</fullName>
    </submittedName>
</protein>
<dbReference type="SUPFAM" id="SSF54909">
    <property type="entry name" value="Dimeric alpha+beta barrel"/>
    <property type="match status" value="1"/>
</dbReference>
<dbReference type="InterPro" id="IPR011008">
    <property type="entry name" value="Dimeric_a/b-barrel"/>
</dbReference>
<keyword evidence="5" id="KW-1185">Reference proteome</keyword>
<dbReference type="PANTHER" id="PTHR33336:SF3">
    <property type="entry name" value="ABM DOMAIN-CONTAINING PROTEIN"/>
    <property type="match status" value="1"/>
</dbReference>
<proteinExistence type="predicted"/>
<dbReference type="Pfam" id="PF03992">
    <property type="entry name" value="ABM"/>
    <property type="match status" value="1"/>
</dbReference>
<reference evidence="3 4" key="2">
    <citation type="submission" date="2017-07" db="EMBL/GenBank/DDBJ databases">
        <title>Candidatus Dactylopiibacterium carminicum, a nitrogen-fixing symbiont of the cochineal insect Dactylopius coccus and Dactylopius opuntiae (Hemiptera: Coccoidea: Dactylopiidae).</title>
        <authorList>
            <person name="Vera A."/>
        </authorList>
    </citation>
    <scope>NUCLEOTIDE SEQUENCE [LARGE SCALE GENOMIC DNA]</scope>
    <source>
        <strain evidence="3 4">NFDCM</strain>
    </source>
</reference>
<dbReference type="AlphaFoldDB" id="A0A272EMT3"/>
<dbReference type="Gene3D" id="3.30.70.100">
    <property type="match status" value="1"/>
</dbReference>
<dbReference type="InterPro" id="IPR007138">
    <property type="entry name" value="ABM_dom"/>
</dbReference>
<dbReference type="Proteomes" id="UP000623509">
    <property type="component" value="Unassembled WGS sequence"/>
</dbReference>
<comment type="caution">
    <text evidence="3">The sequence shown here is derived from an EMBL/GenBank/DDBJ whole genome shotgun (WGS) entry which is preliminary data.</text>
</comment>
<keyword evidence="3" id="KW-0503">Monooxygenase</keyword>
<feature type="domain" description="ABM" evidence="1">
    <location>
        <begin position="5"/>
        <end position="96"/>
    </location>
</feature>
<keyword evidence="3" id="KW-0560">Oxidoreductase</keyword>
<evidence type="ECO:0000313" key="3">
    <source>
        <dbReference type="EMBL" id="PAS91438.1"/>
    </source>
</evidence>
<evidence type="ECO:0000313" key="5">
    <source>
        <dbReference type="Proteomes" id="UP000623509"/>
    </source>
</evidence>
<dbReference type="PROSITE" id="PS51725">
    <property type="entry name" value="ABM"/>
    <property type="match status" value="1"/>
</dbReference>
<dbReference type="InterPro" id="IPR050744">
    <property type="entry name" value="AI-2_Isomerase_LsrG"/>
</dbReference>
<evidence type="ECO:0000313" key="2">
    <source>
        <dbReference type="EMBL" id="KAF7597848.1"/>
    </source>
</evidence>
<reference evidence="2 5" key="1">
    <citation type="submission" date="2016-08" db="EMBL/GenBank/DDBJ databases">
        <title>Candidatus Dactylopiibacterium carminicum genome sequence.</title>
        <authorList>
            <person name="Ramirez-Puebla S.T."/>
            <person name="Ormeno-Orrillo E."/>
            <person name="Vera-Ponce De Leon A."/>
            <person name="Luis L."/>
            <person name="Sanchez-Flores A."/>
            <person name="Monica R."/>
            <person name="Martinez-Romero E."/>
        </authorList>
    </citation>
    <scope>NUCLEOTIDE SEQUENCE [LARGE SCALE GENOMIC DNA]</scope>
    <source>
        <strain evidence="2">END1</strain>
    </source>
</reference>
<dbReference type="Proteomes" id="UP000216107">
    <property type="component" value="Unassembled WGS sequence"/>
</dbReference>
<dbReference type="OrthoDB" id="9812192at2"/>
<dbReference type="GO" id="GO:0005829">
    <property type="term" value="C:cytosol"/>
    <property type="evidence" value="ECO:0007669"/>
    <property type="project" value="TreeGrafter"/>
</dbReference>
<dbReference type="PANTHER" id="PTHR33336">
    <property type="entry name" value="QUINOL MONOOXYGENASE YGIN-RELATED"/>
    <property type="match status" value="1"/>
</dbReference>